<accession>A0AA39JK89</accession>
<reference evidence="2" key="1">
    <citation type="submission" date="2023-06" db="EMBL/GenBank/DDBJ databases">
        <authorList>
            <consortium name="Lawrence Berkeley National Laboratory"/>
            <person name="Ahrendt S."/>
            <person name="Sahu N."/>
            <person name="Indic B."/>
            <person name="Wong-Bajracharya J."/>
            <person name="Merenyi Z."/>
            <person name="Ke H.-M."/>
            <person name="Monk M."/>
            <person name="Kocsube S."/>
            <person name="Drula E."/>
            <person name="Lipzen A."/>
            <person name="Balint B."/>
            <person name="Henrissat B."/>
            <person name="Andreopoulos B."/>
            <person name="Martin F.M."/>
            <person name="Harder C.B."/>
            <person name="Rigling D."/>
            <person name="Ford K.L."/>
            <person name="Foster G.D."/>
            <person name="Pangilinan J."/>
            <person name="Papanicolaou A."/>
            <person name="Barry K."/>
            <person name="LaButti K."/>
            <person name="Viragh M."/>
            <person name="Koriabine M."/>
            <person name="Yan M."/>
            <person name="Riley R."/>
            <person name="Champramary S."/>
            <person name="Plett K.L."/>
            <person name="Tsai I.J."/>
            <person name="Slot J."/>
            <person name="Sipos G."/>
            <person name="Plett J."/>
            <person name="Nagy L.G."/>
            <person name="Grigoriev I.V."/>
        </authorList>
    </citation>
    <scope>NUCLEOTIDE SEQUENCE</scope>
    <source>
        <strain evidence="2">FPL87.14</strain>
    </source>
</reference>
<evidence type="ECO:0000313" key="2">
    <source>
        <dbReference type="EMBL" id="KAK0443757.1"/>
    </source>
</evidence>
<dbReference type="AlphaFoldDB" id="A0AA39JK89"/>
<protein>
    <submittedName>
        <fullName evidence="2">Uncharacterized protein</fullName>
    </submittedName>
</protein>
<evidence type="ECO:0000256" key="1">
    <source>
        <dbReference type="SAM" id="Coils"/>
    </source>
</evidence>
<keyword evidence="1" id="KW-0175">Coiled coil</keyword>
<dbReference type="EMBL" id="JAUEPT010000021">
    <property type="protein sequence ID" value="KAK0443757.1"/>
    <property type="molecule type" value="Genomic_DNA"/>
</dbReference>
<evidence type="ECO:0000313" key="3">
    <source>
        <dbReference type="Proteomes" id="UP001175226"/>
    </source>
</evidence>
<keyword evidence="3" id="KW-1185">Reference proteome</keyword>
<sequence length="281" mass="32003">MKTSYSSRRGLVYAKYFGRTNTVIFETNISARKDRKSQTARFYPSAVAQHCPHRAGEAVIKKIEFMKSSRVPNHEFLLCYVRDRRNIYDREAVIRIERFSDSAPPQPPLEPHVNISALSLQPPVKDRRSLSSESISGTSSHSSSPSLFGPALDLFTITYMPVIAVKDYDVLSTLTFNDNSTFSAEEAVVIAMVASDAADECSVLSHQCYWYAREKEGPLRREEAARRVAEAVAERERQEKLEAQQREEAAFQRGESLLRTLQGKDEELARKQKELDDYKRD</sequence>
<dbReference type="Proteomes" id="UP001175226">
    <property type="component" value="Unassembled WGS sequence"/>
</dbReference>
<gene>
    <name evidence="2" type="ORF">EV421DRAFT_2018899</name>
</gene>
<comment type="caution">
    <text evidence="2">The sequence shown here is derived from an EMBL/GenBank/DDBJ whole genome shotgun (WGS) entry which is preliminary data.</text>
</comment>
<feature type="coiled-coil region" evidence="1">
    <location>
        <begin position="219"/>
        <end position="281"/>
    </location>
</feature>
<name>A0AA39JK89_9AGAR</name>
<organism evidence="2 3">
    <name type="scientific">Armillaria borealis</name>
    <dbReference type="NCBI Taxonomy" id="47425"/>
    <lineage>
        <taxon>Eukaryota</taxon>
        <taxon>Fungi</taxon>
        <taxon>Dikarya</taxon>
        <taxon>Basidiomycota</taxon>
        <taxon>Agaricomycotina</taxon>
        <taxon>Agaricomycetes</taxon>
        <taxon>Agaricomycetidae</taxon>
        <taxon>Agaricales</taxon>
        <taxon>Marasmiineae</taxon>
        <taxon>Physalacriaceae</taxon>
        <taxon>Armillaria</taxon>
    </lineage>
</organism>
<proteinExistence type="predicted"/>